<evidence type="ECO:0000313" key="2">
    <source>
        <dbReference type="EMBL" id="VAW26370.1"/>
    </source>
</evidence>
<feature type="domain" description="Putative auto-transporter adhesin head GIN" evidence="1">
    <location>
        <begin position="42"/>
        <end position="225"/>
    </location>
</feature>
<accession>A0A3B0UBB7</accession>
<proteinExistence type="predicted"/>
<protein>
    <recommendedName>
        <fullName evidence="1">Putative auto-transporter adhesin head GIN domain-containing protein</fullName>
    </recommendedName>
</protein>
<evidence type="ECO:0000259" key="1">
    <source>
        <dbReference type="Pfam" id="PF10988"/>
    </source>
</evidence>
<dbReference type="Pfam" id="PF10988">
    <property type="entry name" value="DUF2807"/>
    <property type="match status" value="1"/>
</dbReference>
<gene>
    <name evidence="2" type="ORF">MNBD_BACTEROID06-1122</name>
</gene>
<dbReference type="PROSITE" id="PS51257">
    <property type="entry name" value="PROKAR_LIPOPROTEIN"/>
    <property type="match status" value="1"/>
</dbReference>
<name>A0A3B0UBB7_9ZZZZ</name>
<dbReference type="Gene3D" id="2.160.20.120">
    <property type="match status" value="1"/>
</dbReference>
<reference evidence="2" key="1">
    <citation type="submission" date="2018-06" db="EMBL/GenBank/DDBJ databases">
        <authorList>
            <person name="Zhirakovskaya E."/>
        </authorList>
    </citation>
    <scope>NUCLEOTIDE SEQUENCE</scope>
</reference>
<dbReference type="EMBL" id="UOES01000091">
    <property type="protein sequence ID" value="VAW26370.1"/>
    <property type="molecule type" value="Genomic_DNA"/>
</dbReference>
<organism evidence="2">
    <name type="scientific">hydrothermal vent metagenome</name>
    <dbReference type="NCBI Taxonomy" id="652676"/>
    <lineage>
        <taxon>unclassified sequences</taxon>
        <taxon>metagenomes</taxon>
        <taxon>ecological metagenomes</taxon>
    </lineage>
</organism>
<dbReference type="AlphaFoldDB" id="A0A3B0UBB7"/>
<dbReference type="InterPro" id="IPR021255">
    <property type="entry name" value="DUF2807"/>
</dbReference>
<sequence length="244" mass="26481">MRYYKVCLFFGLVFLVSCNKEGAGCFDKAGNVKTVAVEVPTFTQIDVNSNVDVQLLVDGSDKVEIITGENLISGISLNVEDGVLRIDNLNTCFWSIGYTRPLVKIRNANLLKVLQHGYGNIFSTDTLNINSLSLQVEDASGGIDLLINANTIRLVSNALGAITLKGRCANLFASHAWGDGILYAKDLIVGDCSMTQSGSNRMELNVLNELQGSINNFGDVYLFGQKPATISVDLTSQGKIIEQY</sequence>